<feature type="compositionally biased region" description="Low complexity" evidence="1">
    <location>
        <begin position="437"/>
        <end position="449"/>
    </location>
</feature>
<dbReference type="InterPro" id="IPR011598">
    <property type="entry name" value="bHLH_dom"/>
</dbReference>
<dbReference type="Pfam" id="PF00010">
    <property type="entry name" value="HLH"/>
    <property type="match status" value="1"/>
</dbReference>
<feature type="compositionally biased region" description="Basic and acidic residues" evidence="1">
    <location>
        <begin position="772"/>
        <end position="782"/>
    </location>
</feature>
<gene>
    <name evidence="3" type="ORF">EMPS_03809</name>
</gene>
<evidence type="ECO:0000259" key="2">
    <source>
        <dbReference type="PROSITE" id="PS50888"/>
    </source>
</evidence>
<protein>
    <recommendedName>
        <fullName evidence="2">BHLH domain-containing protein</fullName>
    </recommendedName>
</protein>
<dbReference type="Proteomes" id="UP000827284">
    <property type="component" value="Unassembled WGS sequence"/>
</dbReference>
<dbReference type="InterPro" id="IPR036638">
    <property type="entry name" value="HLH_DNA-bd_sf"/>
</dbReference>
<dbReference type="AlphaFoldDB" id="A0A9P3H799"/>
<reference evidence="3" key="1">
    <citation type="submission" date="2021-11" db="EMBL/GenBank/DDBJ databases">
        <authorList>
            <person name="Herlambang A."/>
            <person name="Guo Y."/>
            <person name="Takashima Y."/>
            <person name="Nishizawa T."/>
        </authorList>
    </citation>
    <scope>NUCLEOTIDE SEQUENCE</scope>
    <source>
        <strain evidence="3">E1425</strain>
    </source>
</reference>
<dbReference type="OrthoDB" id="690068at2759"/>
<evidence type="ECO:0000313" key="4">
    <source>
        <dbReference type="Proteomes" id="UP000827284"/>
    </source>
</evidence>
<feature type="region of interest" description="Disordered" evidence="1">
    <location>
        <begin position="1"/>
        <end position="275"/>
    </location>
</feature>
<feature type="compositionally biased region" description="Polar residues" evidence="1">
    <location>
        <begin position="213"/>
        <end position="227"/>
    </location>
</feature>
<dbReference type="GO" id="GO:0046983">
    <property type="term" value="F:protein dimerization activity"/>
    <property type="evidence" value="ECO:0007669"/>
    <property type="project" value="InterPro"/>
</dbReference>
<dbReference type="SMART" id="SM00353">
    <property type="entry name" value="HLH"/>
    <property type="match status" value="1"/>
</dbReference>
<evidence type="ECO:0000313" key="3">
    <source>
        <dbReference type="EMBL" id="GJJ71459.1"/>
    </source>
</evidence>
<evidence type="ECO:0000256" key="1">
    <source>
        <dbReference type="SAM" id="MobiDB-lite"/>
    </source>
</evidence>
<proteinExistence type="predicted"/>
<dbReference type="PROSITE" id="PS50888">
    <property type="entry name" value="BHLH"/>
    <property type="match status" value="1"/>
</dbReference>
<feature type="region of interest" description="Disordered" evidence="1">
    <location>
        <begin position="580"/>
        <end position="795"/>
    </location>
</feature>
<feature type="compositionally biased region" description="Acidic residues" evidence="1">
    <location>
        <begin position="600"/>
        <end position="613"/>
    </location>
</feature>
<feature type="compositionally biased region" description="Low complexity" evidence="1">
    <location>
        <begin position="327"/>
        <end position="340"/>
    </location>
</feature>
<accession>A0A9P3H799</accession>
<sequence>MQCADNDSPATQKKNPSPIRPIASASIPAPVRTRTSNKRPNSDSRASSLSPLTPDPSPTMSPEDPKYPSANNNNNISSSRNNSSTSRRPSASNSGQPQQHNLPAFGDLSKPDISSAASSPRHLPSLYPNSTPAMSPSGHPLLSPASRPHYGITDPSQYSSSSGFYQLPPPLQPFGAPRQSPHHSPAIHPLSGHPQGQHPLPPLPALPSASLSNNNGYSPRSNPQMSPHMNHYLVSPALGPLSPYPTPQHQPQQHHLSSPHHHASPHHQYAHDHQRHSIPTMILPASALSSTSLSSPSGSAPHQHVHHLQESPSSSGRPYPIILPHGASSSSSSSSAASSSKKTTPPRAGGPSNSSSSNNNGGGHAPSQSGGASSASGPPTPRRYLMMPPQTVPGGASNPRGSRGSISSRKSSGSATSSPLTGPSGAPHPLLSPPSGPSSAATVSGSGTSSKRRASSHAKVVDQETRDLMRKVSHSAIERRRRERINDKILQLKHLVPSCVDEDHLHKLSILQSTIEYIQYLKSVLPASVANAKLSKATNNNPNNKTTDMLEALGGSISAKVPLTPLMTTGLNHIYAKRMSLQQQQEQQQQQQYRRRRGQDEDDDEDDDEEDEEYERRQRYQEEEDEDYEDSSSRQRRSRHRRDNNADAREDEDEDGMDRRERKKPRSMSDIDRSSSTIIKMMSGILDPQQQQHLRQTLAQTMSMENKESGSGRHPSSGSLKSMNSSSSPPSSSDDDAKDGLLLLAGQSSAHAVAESDPIEDAEMSNGQNKASKRESRRRQLNEDNVQDVGSPMED</sequence>
<feature type="compositionally biased region" description="Low complexity" evidence="1">
    <location>
        <begin position="582"/>
        <end position="592"/>
    </location>
</feature>
<keyword evidence="4" id="KW-1185">Reference proteome</keyword>
<organism evidence="3 4">
    <name type="scientific">Entomortierella parvispora</name>
    <dbReference type="NCBI Taxonomy" id="205924"/>
    <lineage>
        <taxon>Eukaryota</taxon>
        <taxon>Fungi</taxon>
        <taxon>Fungi incertae sedis</taxon>
        <taxon>Mucoromycota</taxon>
        <taxon>Mortierellomycotina</taxon>
        <taxon>Mortierellomycetes</taxon>
        <taxon>Mortierellales</taxon>
        <taxon>Mortierellaceae</taxon>
        <taxon>Entomortierella</taxon>
    </lineage>
</organism>
<dbReference type="Gene3D" id="4.10.280.10">
    <property type="entry name" value="Helix-loop-helix DNA-binding domain"/>
    <property type="match status" value="1"/>
</dbReference>
<feature type="compositionally biased region" description="Polar residues" evidence="1">
    <location>
        <begin position="154"/>
        <end position="164"/>
    </location>
</feature>
<dbReference type="PANTHER" id="PTHR47787:SF1">
    <property type="entry name" value="CENTROMERE-BINDING PROTEIN 1"/>
    <property type="match status" value="1"/>
</dbReference>
<dbReference type="CDD" id="cd00083">
    <property type="entry name" value="bHLH_SF"/>
    <property type="match status" value="1"/>
</dbReference>
<feature type="region of interest" description="Disordered" evidence="1">
    <location>
        <begin position="288"/>
        <end position="467"/>
    </location>
</feature>
<dbReference type="PANTHER" id="PTHR47787">
    <property type="entry name" value="CENTROMERE-BINDING PROTEIN 1"/>
    <property type="match status" value="1"/>
</dbReference>
<feature type="compositionally biased region" description="Low complexity" evidence="1">
    <location>
        <begin position="715"/>
        <end position="732"/>
    </location>
</feature>
<feature type="compositionally biased region" description="Low complexity" evidence="1">
    <location>
        <begin position="69"/>
        <end position="94"/>
    </location>
</feature>
<dbReference type="GO" id="GO:0003700">
    <property type="term" value="F:DNA-binding transcription factor activity"/>
    <property type="evidence" value="ECO:0007669"/>
    <property type="project" value="TreeGrafter"/>
</dbReference>
<name>A0A9P3H799_9FUNG</name>
<reference evidence="3" key="2">
    <citation type="journal article" date="2022" name="Microbiol. Resour. Announc.">
        <title>Whole-Genome Sequence of Entomortierella parvispora E1425, a Mucoromycotan Fungus Associated with Burkholderiaceae-Related Endosymbiotic Bacteria.</title>
        <authorList>
            <person name="Herlambang A."/>
            <person name="Guo Y."/>
            <person name="Takashima Y."/>
            <person name="Narisawa K."/>
            <person name="Ohta H."/>
            <person name="Nishizawa T."/>
        </authorList>
    </citation>
    <scope>NUCLEOTIDE SEQUENCE</scope>
    <source>
        <strain evidence="3">E1425</strain>
    </source>
</reference>
<feature type="domain" description="BHLH" evidence="2">
    <location>
        <begin position="469"/>
        <end position="521"/>
    </location>
</feature>
<feature type="compositionally biased region" description="Low complexity" evidence="1">
    <location>
        <begin position="689"/>
        <end position="701"/>
    </location>
</feature>
<dbReference type="GO" id="GO:0005634">
    <property type="term" value="C:nucleus"/>
    <property type="evidence" value="ECO:0007669"/>
    <property type="project" value="TreeGrafter"/>
</dbReference>
<dbReference type="EMBL" id="BQFW01000005">
    <property type="protein sequence ID" value="GJJ71459.1"/>
    <property type="molecule type" value="Genomic_DNA"/>
</dbReference>
<comment type="caution">
    <text evidence="3">The sequence shown here is derived from an EMBL/GenBank/DDBJ whole genome shotgun (WGS) entry which is preliminary data.</text>
</comment>
<feature type="compositionally biased region" description="Low complexity" evidence="1">
    <location>
        <begin position="288"/>
        <end position="301"/>
    </location>
</feature>
<feature type="compositionally biased region" description="Low complexity" evidence="1">
    <location>
        <begin position="349"/>
        <end position="377"/>
    </location>
</feature>
<dbReference type="SUPFAM" id="SSF47459">
    <property type="entry name" value="HLH, helix-loop-helix DNA-binding domain"/>
    <property type="match status" value="1"/>
</dbReference>
<feature type="compositionally biased region" description="Low complexity" evidence="1">
    <location>
        <begin position="397"/>
        <end position="429"/>
    </location>
</feature>